<protein>
    <submittedName>
        <fullName evidence="1">Uncharacterized protein</fullName>
    </submittedName>
</protein>
<dbReference type="EMBL" id="VSSQ01025421">
    <property type="protein sequence ID" value="MPM73531.1"/>
    <property type="molecule type" value="Genomic_DNA"/>
</dbReference>
<proteinExistence type="predicted"/>
<reference evidence="1" key="1">
    <citation type="submission" date="2019-08" db="EMBL/GenBank/DDBJ databases">
        <authorList>
            <person name="Kucharzyk K."/>
            <person name="Murdoch R.W."/>
            <person name="Higgins S."/>
            <person name="Loffler F."/>
        </authorList>
    </citation>
    <scope>NUCLEOTIDE SEQUENCE</scope>
</reference>
<name>A0A645C8A8_9ZZZZ</name>
<gene>
    <name evidence="1" type="ORF">SDC9_120513</name>
</gene>
<evidence type="ECO:0000313" key="1">
    <source>
        <dbReference type="EMBL" id="MPM73531.1"/>
    </source>
</evidence>
<dbReference type="AlphaFoldDB" id="A0A645C8A8"/>
<sequence length="319" mass="37434">MEEQSHFHVRDHDFHDAVEPLRRFFEDHHRFFTVCIAQTEDRMTDCFRYCFGSTGRRFFQPSKRQDDFIAEPRSRAVQAVDLLDRFPCPHAAVEDAQRQCPEYIAQAGQMPTEDVAFFFDMEEFMIDVLYEIIARSDCHEVEQVHDVLHEHREETAQMDFVHQVSHTITGTDRNHEPLIRALVFVLLSAFNRSNDIGGRCVSRLFGGLHDLRHRRIVFIRLFVVDQVPRQVNTIGIFRFHVFIGYQTTRSCLLDAVSCCIRVRFYPCRPNQRVCRNDSSIRQLDAVLLDVCDPIAFDDLDAFFQHVFFGFLLFLFGNDT</sequence>
<comment type="caution">
    <text evidence="1">The sequence shown here is derived from an EMBL/GenBank/DDBJ whole genome shotgun (WGS) entry which is preliminary data.</text>
</comment>
<organism evidence="1">
    <name type="scientific">bioreactor metagenome</name>
    <dbReference type="NCBI Taxonomy" id="1076179"/>
    <lineage>
        <taxon>unclassified sequences</taxon>
        <taxon>metagenomes</taxon>
        <taxon>ecological metagenomes</taxon>
    </lineage>
</organism>
<accession>A0A645C8A8</accession>